<feature type="region of interest" description="Disordered" evidence="1">
    <location>
        <begin position="69"/>
        <end position="187"/>
    </location>
</feature>
<organism evidence="3 4">
    <name type="scientific">Microthlaspi erraticum</name>
    <dbReference type="NCBI Taxonomy" id="1685480"/>
    <lineage>
        <taxon>Eukaryota</taxon>
        <taxon>Viridiplantae</taxon>
        <taxon>Streptophyta</taxon>
        <taxon>Embryophyta</taxon>
        <taxon>Tracheophyta</taxon>
        <taxon>Spermatophyta</taxon>
        <taxon>Magnoliopsida</taxon>
        <taxon>eudicotyledons</taxon>
        <taxon>Gunneridae</taxon>
        <taxon>Pentapetalae</taxon>
        <taxon>rosids</taxon>
        <taxon>malvids</taxon>
        <taxon>Brassicales</taxon>
        <taxon>Brassicaceae</taxon>
        <taxon>Coluteocarpeae</taxon>
        <taxon>Microthlaspi</taxon>
    </lineage>
</organism>
<feature type="compositionally biased region" description="Acidic residues" evidence="1">
    <location>
        <begin position="23"/>
        <end position="32"/>
    </location>
</feature>
<dbReference type="EMBL" id="CACVBM020001808">
    <property type="protein sequence ID" value="CAA7060035.1"/>
    <property type="molecule type" value="Genomic_DNA"/>
</dbReference>
<feature type="compositionally biased region" description="Basic residues" evidence="1">
    <location>
        <begin position="111"/>
        <end position="121"/>
    </location>
</feature>
<keyword evidence="4" id="KW-1185">Reference proteome</keyword>
<name>A0A6D2KT74_9BRAS</name>
<protein>
    <recommendedName>
        <fullName evidence="2">Arabidopsis retrotransposon Orf1 C-terminal domain-containing protein</fullName>
    </recommendedName>
</protein>
<reference evidence="3" key="1">
    <citation type="submission" date="2020-01" db="EMBL/GenBank/DDBJ databases">
        <authorList>
            <person name="Mishra B."/>
        </authorList>
    </citation>
    <scope>NUCLEOTIDE SEQUENCE [LARGE SCALE GENOMIC DNA]</scope>
</reference>
<comment type="caution">
    <text evidence="3">The sequence shown here is derived from an EMBL/GenBank/DDBJ whole genome shotgun (WGS) entry which is preliminary data.</text>
</comment>
<feature type="domain" description="Arabidopsis retrotransposon Orf1 C-terminal" evidence="2">
    <location>
        <begin position="11"/>
        <end position="81"/>
    </location>
</feature>
<evidence type="ECO:0000256" key="1">
    <source>
        <dbReference type="SAM" id="MobiDB-lite"/>
    </source>
</evidence>
<dbReference type="Proteomes" id="UP000467841">
    <property type="component" value="Unassembled WGS sequence"/>
</dbReference>
<dbReference type="Pfam" id="PF03078">
    <property type="entry name" value="ATHILA"/>
    <property type="match status" value="1"/>
</dbReference>
<evidence type="ECO:0000259" key="2">
    <source>
        <dbReference type="Pfam" id="PF03078"/>
    </source>
</evidence>
<gene>
    <name evidence="3" type="ORF">MERR_LOCUS47271</name>
</gene>
<dbReference type="InterPro" id="IPR004312">
    <property type="entry name" value="ATHILA_Orf1_C"/>
</dbReference>
<dbReference type="AlphaFoldDB" id="A0A6D2KT74"/>
<evidence type="ECO:0000313" key="3">
    <source>
        <dbReference type="EMBL" id="CAA7060035.1"/>
    </source>
</evidence>
<accession>A0A6D2KT74</accession>
<sequence length="187" mass="21740">MFVGHEDDLREEEPELDRAEDQAQVDEDLDEPECYYFEEYEGPRMNPSVVAAHKRIGLLQKFNKWQGKAIKMQKSMDKMESIPPHHTKETPCPRTSQSLIFEPREEGASPQRRRKSSRARRSNSTSGLDRVQTEETQLGRADGRVDLEEPVFENPGFEYDPAPYQDYPQSRWNPYGQFERASSTKAK</sequence>
<proteinExistence type="predicted"/>
<feature type="region of interest" description="Disordered" evidence="1">
    <location>
        <begin position="1"/>
        <end position="32"/>
    </location>
</feature>
<evidence type="ECO:0000313" key="4">
    <source>
        <dbReference type="Proteomes" id="UP000467841"/>
    </source>
</evidence>